<dbReference type="AlphaFoldDB" id="A0A845EVR0"/>
<dbReference type="RefSeq" id="WP_160917897.1">
    <property type="nucleotide sequence ID" value="NZ_WMEY01000001.1"/>
</dbReference>
<evidence type="ECO:0000313" key="1">
    <source>
        <dbReference type="EMBL" id="MYL61995.1"/>
    </source>
</evidence>
<sequence length="50" mass="5862">MVEKTCDKCQKPSYSSNYQGEWICPYYGKDLTKILANNEDYLYSAETIKK</sequence>
<dbReference type="EMBL" id="WMEY01000001">
    <property type="protein sequence ID" value="MYL61995.1"/>
    <property type="molecule type" value="Genomic_DNA"/>
</dbReference>
<proteinExistence type="predicted"/>
<organism evidence="1 2">
    <name type="scientific">Guptibacillus hwajinpoensis</name>
    <dbReference type="NCBI Taxonomy" id="208199"/>
    <lineage>
        <taxon>Bacteria</taxon>
        <taxon>Bacillati</taxon>
        <taxon>Bacillota</taxon>
        <taxon>Bacilli</taxon>
        <taxon>Bacillales</taxon>
        <taxon>Guptibacillaceae</taxon>
        <taxon>Guptibacillus</taxon>
    </lineage>
</organism>
<gene>
    <name evidence="1" type="ORF">GLW07_01370</name>
</gene>
<protein>
    <submittedName>
        <fullName evidence="1">Uncharacterized protein</fullName>
    </submittedName>
</protein>
<comment type="caution">
    <text evidence="1">The sequence shown here is derived from an EMBL/GenBank/DDBJ whole genome shotgun (WGS) entry which is preliminary data.</text>
</comment>
<dbReference type="Proteomes" id="UP000447833">
    <property type="component" value="Unassembled WGS sequence"/>
</dbReference>
<evidence type="ECO:0000313" key="2">
    <source>
        <dbReference type="Proteomes" id="UP000447833"/>
    </source>
</evidence>
<accession>A0A845EVR0</accession>
<reference evidence="1 2" key="1">
    <citation type="submission" date="2019-11" db="EMBL/GenBank/DDBJ databases">
        <title>Genome sequences of 17 halophilic strains isolated from different environments.</title>
        <authorList>
            <person name="Furrow R.E."/>
        </authorList>
    </citation>
    <scope>NUCLEOTIDE SEQUENCE [LARGE SCALE GENOMIC DNA]</scope>
    <source>
        <strain evidence="1 2">22506_14_FS</strain>
    </source>
</reference>
<name>A0A845EVR0_9BACL</name>